<dbReference type="GeneID" id="17325845"/>
<name>R7QLG8_CHOCR</name>
<dbReference type="EMBL" id="HG001906">
    <property type="protein sequence ID" value="CDF38245.1"/>
    <property type="molecule type" value="Genomic_DNA"/>
</dbReference>
<dbReference type="KEGG" id="ccp:CHC_T00000794001"/>
<dbReference type="Proteomes" id="UP000012073">
    <property type="component" value="Unassembled WGS sequence"/>
</dbReference>
<reference evidence="2" key="1">
    <citation type="journal article" date="2013" name="Proc. Natl. Acad. Sci. U.S.A.">
        <title>Genome structure and metabolic features in the red seaweed Chondrus crispus shed light on evolution of the Archaeplastida.</title>
        <authorList>
            <person name="Collen J."/>
            <person name="Porcel B."/>
            <person name="Carre W."/>
            <person name="Ball S.G."/>
            <person name="Chaparro C."/>
            <person name="Tonon T."/>
            <person name="Barbeyron T."/>
            <person name="Michel G."/>
            <person name="Noel B."/>
            <person name="Valentin K."/>
            <person name="Elias M."/>
            <person name="Artiguenave F."/>
            <person name="Arun A."/>
            <person name="Aury J.M."/>
            <person name="Barbosa-Neto J.F."/>
            <person name="Bothwell J.H."/>
            <person name="Bouget F.Y."/>
            <person name="Brillet L."/>
            <person name="Cabello-Hurtado F."/>
            <person name="Capella-Gutierrez S."/>
            <person name="Charrier B."/>
            <person name="Cladiere L."/>
            <person name="Cock J.M."/>
            <person name="Coelho S.M."/>
            <person name="Colleoni C."/>
            <person name="Czjzek M."/>
            <person name="Da Silva C."/>
            <person name="Delage L."/>
            <person name="Denoeud F."/>
            <person name="Deschamps P."/>
            <person name="Dittami S.M."/>
            <person name="Gabaldon T."/>
            <person name="Gachon C.M."/>
            <person name="Groisillier A."/>
            <person name="Herve C."/>
            <person name="Jabbari K."/>
            <person name="Katinka M."/>
            <person name="Kloareg B."/>
            <person name="Kowalczyk N."/>
            <person name="Labadie K."/>
            <person name="Leblanc C."/>
            <person name="Lopez P.J."/>
            <person name="McLachlan D.H."/>
            <person name="Meslet-Cladiere L."/>
            <person name="Moustafa A."/>
            <person name="Nehr Z."/>
            <person name="Nyvall Collen P."/>
            <person name="Panaud O."/>
            <person name="Partensky F."/>
            <person name="Poulain J."/>
            <person name="Rensing S.A."/>
            <person name="Rousvoal S."/>
            <person name="Samson G."/>
            <person name="Symeonidi A."/>
            <person name="Weissenbach J."/>
            <person name="Zambounis A."/>
            <person name="Wincker P."/>
            <person name="Boyen C."/>
        </authorList>
    </citation>
    <scope>NUCLEOTIDE SEQUENCE [LARGE SCALE GENOMIC DNA]</scope>
    <source>
        <strain evidence="2">cv. Stackhouse</strain>
    </source>
</reference>
<protein>
    <submittedName>
        <fullName evidence="1">Uncharacterized protein</fullName>
    </submittedName>
</protein>
<evidence type="ECO:0000313" key="2">
    <source>
        <dbReference type="Proteomes" id="UP000012073"/>
    </source>
</evidence>
<dbReference type="RefSeq" id="XP_005718130.1">
    <property type="nucleotide sequence ID" value="XM_005718073.1"/>
</dbReference>
<gene>
    <name evidence="1" type="ORF">CHC_T00000794001</name>
</gene>
<proteinExistence type="predicted"/>
<keyword evidence="2" id="KW-1185">Reference proteome</keyword>
<dbReference type="Gramene" id="CDF38245">
    <property type="protein sequence ID" value="CDF38245"/>
    <property type="gene ID" value="CHC_T00000794001"/>
</dbReference>
<evidence type="ECO:0000313" key="1">
    <source>
        <dbReference type="EMBL" id="CDF38245.1"/>
    </source>
</evidence>
<organism evidence="1 2">
    <name type="scientific">Chondrus crispus</name>
    <name type="common">Carrageen Irish moss</name>
    <name type="synonym">Polymorpha crispa</name>
    <dbReference type="NCBI Taxonomy" id="2769"/>
    <lineage>
        <taxon>Eukaryota</taxon>
        <taxon>Rhodophyta</taxon>
        <taxon>Florideophyceae</taxon>
        <taxon>Rhodymeniophycidae</taxon>
        <taxon>Gigartinales</taxon>
        <taxon>Gigartinaceae</taxon>
        <taxon>Chondrus</taxon>
    </lineage>
</organism>
<dbReference type="AlphaFoldDB" id="R7QLG8"/>
<accession>R7QLG8</accession>
<sequence>MIVKEPIPGRTRFFNVSVPAGPALMRQTEARSKAVWPCSPQMRIWRSYFWAGAGEDLAVILLGRGWGGGQDEILVSLCHEGECERVTQDRIAFIPSRGMIEQ</sequence>